<dbReference type="Pfam" id="PF00999">
    <property type="entry name" value="Na_H_Exchanger"/>
    <property type="match status" value="1"/>
</dbReference>
<keyword evidence="4 10" id="KW-0812">Transmembrane</keyword>
<reference evidence="12 13" key="1">
    <citation type="journal article" date="2016" name="Sci. Rep.">
        <title>Metabolic traits of an uncultured archaeal lineage -MSBL1- from brine pools of the Red Sea.</title>
        <authorList>
            <person name="Mwirichia R."/>
            <person name="Alam I."/>
            <person name="Rashid M."/>
            <person name="Vinu M."/>
            <person name="Ba-Alawi W."/>
            <person name="Anthony Kamau A."/>
            <person name="Kamanda Ngugi D."/>
            <person name="Goker M."/>
            <person name="Klenk H.P."/>
            <person name="Bajic V."/>
            <person name="Stingl U."/>
        </authorList>
    </citation>
    <scope>NUCLEOTIDE SEQUENCE [LARGE SCALE GENOMIC DNA]</scope>
    <source>
        <strain evidence="12">SCGC-AAA259D18</strain>
    </source>
</reference>
<dbReference type="PANTHER" id="PTHR43562">
    <property type="entry name" value="NAPA-TYPE SODIUM/HYDROGEN ANTIPORTER"/>
    <property type="match status" value="1"/>
</dbReference>
<keyword evidence="5 10" id="KW-1133">Transmembrane helix</keyword>
<evidence type="ECO:0000256" key="7">
    <source>
        <dbReference type="ARBA" id="ARBA00023065"/>
    </source>
</evidence>
<evidence type="ECO:0000313" key="13">
    <source>
        <dbReference type="Proteomes" id="UP000070195"/>
    </source>
</evidence>
<feature type="transmembrane region" description="Helical" evidence="10">
    <location>
        <begin position="119"/>
        <end position="136"/>
    </location>
</feature>
<dbReference type="InterPro" id="IPR038770">
    <property type="entry name" value="Na+/solute_symporter_sf"/>
</dbReference>
<feature type="transmembrane region" description="Helical" evidence="10">
    <location>
        <begin position="157"/>
        <end position="178"/>
    </location>
</feature>
<feature type="transmembrane region" description="Helical" evidence="10">
    <location>
        <begin position="281"/>
        <end position="299"/>
    </location>
</feature>
<feature type="transmembrane region" description="Helical" evidence="10">
    <location>
        <begin position="224"/>
        <end position="252"/>
    </location>
</feature>
<comment type="caution">
    <text evidence="12">The sequence shown here is derived from an EMBL/GenBank/DDBJ whole genome shotgun (WGS) entry which is preliminary data.</text>
</comment>
<dbReference type="GO" id="GO:0015297">
    <property type="term" value="F:antiporter activity"/>
    <property type="evidence" value="ECO:0007669"/>
    <property type="project" value="UniProtKB-KW"/>
</dbReference>
<feature type="domain" description="Cation/H+ exchanger transmembrane" evidence="11">
    <location>
        <begin position="14"/>
        <end position="395"/>
    </location>
</feature>
<feature type="transmembrane region" description="Helical" evidence="10">
    <location>
        <begin position="184"/>
        <end position="212"/>
    </location>
</feature>
<feature type="transmembrane region" description="Helical" evidence="10">
    <location>
        <begin position="33"/>
        <end position="58"/>
    </location>
</feature>
<evidence type="ECO:0000256" key="4">
    <source>
        <dbReference type="ARBA" id="ARBA00022692"/>
    </source>
</evidence>
<evidence type="ECO:0000256" key="6">
    <source>
        <dbReference type="ARBA" id="ARBA00023053"/>
    </source>
</evidence>
<evidence type="ECO:0000256" key="10">
    <source>
        <dbReference type="SAM" id="Phobius"/>
    </source>
</evidence>
<sequence>MELIFTILFILSSVWLAKLIFERLSMPPILGELLVGMIIGPPVLGLLGGLGSDALFVWSNSMDLLADLGMFFMMFYAGLSTDPKELSKKVKSFVGIGILGTFTPLFLGFLVTWAFTHNFWVSLLVGLAISGTSLATKSRILDDLGILRTKLGHSMMGGGMVDNIISFIILTLALNAIAEESISLISILITISLVAGFFGGVLFVGYYIYPIVGPSFAKSRERGFVFAFIMGLLIAGVGQLAGLHFVIGAYLAGLFVREEIMPRKYQFNNFSGGLGNLDSRFRTLSHGFLGPIFIVSVAYKVDFGAVGGAPLFLLGLIGAAIVGKLVGAGLGAYISEANSWKESLTVGIAMNGRGTVELILAALALEKLEAFNETHLSLLVLTAFVTTLMVPVVLRYIVPELSDLERV</sequence>
<dbReference type="EMBL" id="LHXM01000024">
    <property type="protein sequence ID" value="KXA91405.1"/>
    <property type="molecule type" value="Genomic_DNA"/>
</dbReference>
<evidence type="ECO:0000256" key="9">
    <source>
        <dbReference type="ARBA" id="ARBA00023201"/>
    </source>
</evidence>
<keyword evidence="6" id="KW-0915">Sodium</keyword>
<keyword evidence="8 10" id="KW-0472">Membrane</keyword>
<feature type="transmembrane region" description="Helical" evidence="10">
    <location>
        <begin position="64"/>
        <end position="81"/>
    </location>
</feature>
<dbReference type="PATRIC" id="fig|1698262.3.peg.243"/>
<evidence type="ECO:0000259" key="11">
    <source>
        <dbReference type="Pfam" id="PF00999"/>
    </source>
</evidence>
<keyword evidence="2" id="KW-0813">Transport</keyword>
<dbReference type="Gene3D" id="1.20.1530.20">
    <property type="match status" value="1"/>
</dbReference>
<dbReference type="InterPro" id="IPR006153">
    <property type="entry name" value="Cation/H_exchanger_TM"/>
</dbReference>
<keyword evidence="9" id="KW-0739">Sodium transport</keyword>
<keyword evidence="13" id="KW-1185">Reference proteome</keyword>
<accession>A0A133UB60</accession>
<feature type="transmembrane region" description="Helical" evidence="10">
    <location>
        <begin position="311"/>
        <end position="334"/>
    </location>
</feature>
<dbReference type="Proteomes" id="UP000070195">
    <property type="component" value="Unassembled WGS sequence"/>
</dbReference>
<dbReference type="PANTHER" id="PTHR43562:SF3">
    <property type="entry name" value="SODIUM ION_PROTON EXCHANGER (EUROFUNG)"/>
    <property type="match status" value="1"/>
</dbReference>
<comment type="subcellular location">
    <subcellularLocation>
        <location evidence="1">Membrane</location>
        <topology evidence="1">Multi-pass membrane protein</topology>
    </subcellularLocation>
</comment>
<dbReference type="GO" id="GO:1902600">
    <property type="term" value="P:proton transmembrane transport"/>
    <property type="evidence" value="ECO:0007669"/>
    <property type="project" value="InterPro"/>
</dbReference>
<dbReference type="GO" id="GO:0016020">
    <property type="term" value="C:membrane"/>
    <property type="evidence" value="ECO:0007669"/>
    <property type="project" value="UniProtKB-SubCell"/>
</dbReference>
<evidence type="ECO:0000313" key="12">
    <source>
        <dbReference type="EMBL" id="KXA91405.1"/>
    </source>
</evidence>
<organism evidence="12 13">
    <name type="scientific">candidate division MSBL1 archaeon SCGC-AAA259D18</name>
    <dbReference type="NCBI Taxonomy" id="1698262"/>
    <lineage>
        <taxon>Archaea</taxon>
        <taxon>Methanobacteriati</taxon>
        <taxon>Methanobacteriota</taxon>
        <taxon>candidate division MSBL1</taxon>
    </lineage>
</organism>
<evidence type="ECO:0000256" key="2">
    <source>
        <dbReference type="ARBA" id="ARBA00022448"/>
    </source>
</evidence>
<dbReference type="GO" id="GO:0006814">
    <property type="term" value="P:sodium ion transport"/>
    <property type="evidence" value="ECO:0007669"/>
    <property type="project" value="UniProtKB-KW"/>
</dbReference>
<dbReference type="AlphaFoldDB" id="A0A133UB60"/>
<evidence type="ECO:0000256" key="8">
    <source>
        <dbReference type="ARBA" id="ARBA00023136"/>
    </source>
</evidence>
<evidence type="ECO:0000256" key="3">
    <source>
        <dbReference type="ARBA" id="ARBA00022449"/>
    </source>
</evidence>
<keyword evidence="3" id="KW-0050">Antiport</keyword>
<gene>
    <name evidence="12" type="ORF">AKJ63_01500</name>
</gene>
<name>A0A133UB60_9EURY</name>
<evidence type="ECO:0000256" key="1">
    <source>
        <dbReference type="ARBA" id="ARBA00004141"/>
    </source>
</evidence>
<feature type="transmembrane region" description="Helical" evidence="10">
    <location>
        <begin position="377"/>
        <end position="398"/>
    </location>
</feature>
<feature type="transmembrane region" description="Helical" evidence="10">
    <location>
        <begin position="93"/>
        <end position="113"/>
    </location>
</feature>
<protein>
    <recommendedName>
        <fullName evidence="11">Cation/H+ exchanger transmembrane domain-containing protein</fullName>
    </recommendedName>
</protein>
<proteinExistence type="predicted"/>
<keyword evidence="7" id="KW-0406">Ion transport</keyword>
<evidence type="ECO:0000256" key="5">
    <source>
        <dbReference type="ARBA" id="ARBA00022989"/>
    </source>
</evidence>